<evidence type="ECO:0000256" key="1">
    <source>
        <dbReference type="ARBA" id="ARBA00022969"/>
    </source>
</evidence>
<evidence type="ECO:0000256" key="3">
    <source>
        <dbReference type="ARBA" id="ARBA00024344"/>
    </source>
</evidence>
<sequence length="281" mass="30535">MPFGAHETMEVHEILNEKVNQINHFAWYARQAQNPQLRQMIERHLQSAVEFYDQIVSYTHDYNHAQPQMQGVGMVSDTVEQIKYGLHNPARLSPQTGGGMKDTDIASAVLLCHKNSAKNAMTASLECADPNVRQLLMNTANACAIQAYEVFQLMNEQGQYQVPTMSEHTAKTFLHTFQPVQEAPEAPYVQPAMSQTSSPSYENSNQRSYPAAGGQAASAAYRGMNSGMGQGAPSAFQQPISGGYSPAQASQAGNQPMGGGSRMNSGNSFSSSNPTQGGMRH</sequence>
<keyword evidence="6" id="KW-1185">Reference proteome</keyword>
<evidence type="ECO:0000256" key="2">
    <source>
        <dbReference type="ARBA" id="ARBA00024325"/>
    </source>
</evidence>
<comment type="subcellular location">
    <subcellularLocation>
        <location evidence="2">Spore coat</location>
    </subcellularLocation>
</comment>
<name>A0AA96LAS5_9BACL</name>
<dbReference type="AlphaFoldDB" id="A0AA96LAS5"/>
<organism evidence="5 6">
    <name type="scientific">Paenibacillus aurantius</name>
    <dbReference type="NCBI Taxonomy" id="2918900"/>
    <lineage>
        <taxon>Bacteria</taxon>
        <taxon>Bacillati</taxon>
        <taxon>Bacillota</taxon>
        <taxon>Bacilli</taxon>
        <taxon>Bacillales</taxon>
        <taxon>Paenibacillaceae</taxon>
        <taxon>Paenibacillus</taxon>
    </lineage>
</organism>
<reference evidence="5 6" key="1">
    <citation type="submission" date="2022-02" db="EMBL/GenBank/DDBJ databases">
        <title>Paenibacillus sp. MBLB1776 Whole Genome Shotgun Sequencing.</title>
        <authorList>
            <person name="Hwang C.Y."/>
            <person name="Cho E.-S."/>
            <person name="Seo M.-J."/>
        </authorList>
    </citation>
    <scope>NUCLEOTIDE SEQUENCE [LARGE SCALE GENOMIC DNA]</scope>
    <source>
        <strain evidence="5 6">MBLB1776</strain>
    </source>
</reference>
<dbReference type="Pfam" id="PF07875">
    <property type="entry name" value="Coat_F"/>
    <property type="match status" value="1"/>
</dbReference>
<protein>
    <submittedName>
        <fullName evidence="5">Spore coat protein</fullName>
    </submittedName>
</protein>
<dbReference type="Proteomes" id="UP001305702">
    <property type="component" value="Chromosome"/>
</dbReference>
<feature type="compositionally biased region" description="Low complexity" evidence="4">
    <location>
        <begin position="262"/>
        <end position="273"/>
    </location>
</feature>
<keyword evidence="5" id="KW-0946">Virion</keyword>
<proteinExistence type="inferred from homology"/>
<dbReference type="KEGG" id="paun:MJA45_19425"/>
<dbReference type="Gene3D" id="1.20.1260.10">
    <property type="match status" value="1"/>
</dbReference>
<accession>A0AA96LAS5</accession>
<dbReference type="PANTHER" id="PTHR39183">
    <property type="entry name" value="SPORE COAT PROTEIN F-LIKE PROTEIN YHCQ"/>
    <property type="match status" value="1"/>
</dbReference>
<feature type="compositionally biased region" description="Polar residues" evidence="4">
    <location>
        <begin position="192"/>
        <end position="208"/>
    </location>
</feature>
<dbReference type="RefSeq" id="WP_315603554.1">
    <property type="nucleotide sequence ID" value="NZ_CP130318.1"/>
</dbReference>
<feature type="region of interest" description="Disordered" evidence="4">
    <location>
        <begin position="188"/>
        <end position="213"/>
    </location>
</feature>
<evidence type="ECO:0000313" key="6">
    <source>
        <dbReference type="Proteomes" id="UP001305702"/>
    </source>
</evidence>
<evidence type="ECO:0000313" key="5">
    <source>
        <dbReference type="EMBL" id="WNQ09780.1"/>
    </source>
</evidence>
<evidence type="ECO:0000256" key="4">
    <source>
        <dbReference type="SAM" id="MobiDB-lite"/>
    </source>
</evidence>
<dbReference type="InterPro" id="IPR012347">
    <property type="entry name" value="Ferritin-like"/>
</dbReference>
<dbReference type="PANTHER" id="PTHR39183:SF1">
    <property type="entry name" value="SPORE COAT PROTEIN F-LIKE PROTEIN YHCQ"/>
    <property type="match status" value="1"/>
</dbReference>
<feature type="region of interest" description="Disordered" evidence="4">
    <location>
        <begin position="230"/>
        <end position="281"/>
    </location>
</feature>
<gene>
    <name evidence="5" type="ORF">MJA45_19425</name>
</gene>
<keyword evidence="1" id="KW-0749">Sporulation</keyword>
<dbReference type="EMBL" id="CP130318">
    <property type="protein sequence ID" value="WNQ09780.1"/>
    <property type="molecule type" value="Genomic_DNA"/>
</dbReference>
<comment type="similarity">
    <text evidence="3">Belongs to the CotF family.</text>
</comment>
<dbReference type="InterPro" id="IPR012851">
    <property type="entry name" value="Spore_coat_CotF-like"/>
</dbReference>
<keyword evidence="5" id="KW-0167">Capsid protein</keyword>
<dbReference type="GO" id="GO:0030435">
    <property type="term" value="P:sporulation resulting in formation of a cellular spore"/>
    <property type="evidence" value="ECO:0007669"/>
    <property type="project" value="UniProtKB-KW"/>
</dbReference>